<dbReference type="PANTHER" id="PTHR47481">
    <property type="match status" value="1"/>
</dbReference>
<gene>
    <name evidence="3" type="ORF">Adt_39014</name>
</gene>
<dbReference type="PANTHER" id="PTHR47481:SF34">
    <property type="entry name" value="CCHC-TYPE DOMAIN-CONTAINING PROTEIN"/>
    <property type="match status" value="1"/>
</dbReference>
<evidence type="ECO:0000313" key="4">
    <source>
        <dbReference type="Proteomes" id="UP001604336"/>
    </source>
</evidence>
<proteinExistence type="predicted"/>
<feature type="domain" description="Retrovirus-related Pol polyprotein from transposon TNT 1-94-like beta-barrel" evidence="2">
    <location>
        <begin position="112"/>
        <end position="190"/>
    </location>
</feature>
<feature type="coiled-coil region" evidence="1">
    <location>
        <begin position="50"/>
        <end position="77"/>
    </location>
</feature>
<evidence type="ECO:0000313" key="3">
    <source>
        <dbReference type="EMBL" id="KAL2470878.1"/>
    </source>
</evidence>
<dbReference type="EMBL" id="JBFOLK010000012">
    <property type="protein sequence ID" value="KAL2470878.1"/>
    <property type="molecule type" value="Genomic_DNA"/>
</dbReference>
<dbReference type="AlphaFoldDB" id="A0ABD1Q3W2"/>
<accession>A0ABD1Q3W2</accession>
<name>A0ABD1Q3W2_9LAMI</name>
<comment type="caution">
    <text evidence="3">The sequence shown here is derived from an EMBL/GenBank/DDBJ whole genome shotgun (WGS) entry which is preliminary data.</text>
</comment>
<evidence type="ECO:0000256" key="1">
    <source>
        <dbReference type="SAM" id="Coils"/>
    </source>
</evidence>
<evidence type="ECO:0000259" key="2">
    <source>
        <dbReference type="Pfam" id="PF22936"/>
    </source>
</evidence>
<reference evidence="4" key="1">
    <citation type="submission" date="2024-07" db="EMBL/GenBank/DDBJ databases">
        <title>Two chromosome-level genome assemblies of Korean endemic species Abeliophyllum distichum and Forsythia ovata (Oleaceae).</title>
        <authorList>
            <person name="Jang H."/>
        </authorList>
    </citation>
    <scope>NUCLEOTIDE SEQUENCE [LARGE SCALE GENOMIC DNA]</scope>
</reference>
<sequence length="213" mass="23925">MTSNPEYSRWISVDQLLMGWMYSSMTSDIVIRVMGCNSSSELWKAINENYRILNSTIKQLADNLEIAENKIDHANLVTQVLARLNEEYTSIIVQVNCRDQVSCPNLVEDQAWYADSGASHHVTTNKNNVDEAKEYGGKQKMVVGNGTSLQISHVGSKVFDIESDKSFVLKTLLHVPKIKKNLISVSKLTTDNNVSVEFFPNGCVVKDLPTRRL</sequence>
<dbReference type="Proteomes" id="UP001604336">
    <property type="component" value="Unassembled WGS sequence"/>
</dbReference>
<dbReference type="Pfam" id="PF22936">
    <property type="entry name" value="Pol_BBD"/>
    <property type="match status" value="1"/>
</dbReference>
<organism evidence="3 4">
    <name type="scientific">Abeliophyllum distichum</name>
    <dbReference type="NCBI Taxonomy" id="126358"/>
    <lineage>
        <taxon>Eukaryota</taxon>
        <taxon>Viridiplantae</taxon>
        <taxon>Streptophyta</taxon>
        <taxon>Embryophyta</taxon>
        <taxon>Tracheophyta</taxon>
        <taxon>Spermatophyta</taxon>
        <taxon>Magnoliopsida</taxon>
        <taxon>eudicotyledons</taxon>
        <taxon>Gunneridae</taxon>
        <taxon>Pentapetalae</taxon>
        <taxon>asterids</taxon>
        <taxon>lamiids</taxon>
        <taxon>Lamiales</taxon>
        <taxon>Oleaceae</taxon>
        <taxon>Forsythieae</taxon>
        <taxon>Abeliophyllum</taxon>
    </lineage>
</organism>
<keyword evidence="1" id="KW-0175">Coiled coil</keyword>
<protein>
    <submittedName>
        <fullName evidence="3">Retrovirus-related Pol polyprotein from transposon TNT 1-94</fullName>
    </submittedName>
</protein>
<dbReference type="InterPro" id="IPR054722">
    <property type="entry name" value="PolX-like_BBD"/>
</dbReference>
<keyword evidence="4" id="KW-1185">Reference proteome</keyword>